<keyword evidence="2" id="KW-1185">Reference proteome</keyword>
<protein>
    <submittedName>
        <fullName evidence="1">Uncharacterized protein</fullName>
    </submittedName>
</protein>
<dbReference type="Proteomes" id="UP000050417">
    <property type="component" value="Unassembled WGS sequence"/>
</dbReference>
<comment type="caution">
    <text evidence="1">The sequence shown here is derived from an EMBL/GenBank/DDBJ whole genome shotgun (WGS) entry which is preliminary data.</text>
</comment>
<reference evidence="1 2" key="1">
    <citation type="submission" date="2015-07" db="EMBL/GenBank/DDBJ databases">
        <title>Genome sequence of Ornatilinea apprima DSM 23815.</title>
        <authorList>
            <person name="Hemp J."/>
            <person name="Ward L.M."/>
            <person name="Pace L.A."/>
            <person name="Fischer W.W."/>
        </authorList>
    </citation>
    <scope>NUCLEOTIDE SEQUENCE [LARGE SCALE GENOMIC DNA]</scope>
    <source>
        <strain evidence="1 2">P3M-1</strain>
    </source>
</reference>
<evidence type="ECO:0000313" key="1">
    <source>
        <dbReference type="EMBL" id="KPL70121.1"/>
    </source>
</evidence>
<accession>A0A0P6WMT3</accession>
<organism evidence="1 2">
    <name type="scientific">Ornatilinea apprima</name>
    <dbReference type="NCBI Taxonomy" id="1134406"/>
    <lineage>
        <taxon>Bacteria</taxon>
        <taxon>Bacillati</taxon>
        <taxon>Chloroflexota</taxon>
        <taxon>Anaerolineae</taxon>
        <taxon>Anaerolineales</taxon>
        <taxon>Anaerolineaceae</taxon>
        <taxon>Ornatilinea</taxon>
    </lineage>
</organism>
<dbReference type="EMBL" id="LGCL01000045">
    <property type="protein sequence ID" value="KPL70121.1"/>
    <property type="molecule type" value="Genomic_DNA"/>
</dbReference>
<sequence length="85" mass="9982">MGQHRLKRKWPHVHLRIAKKVSKPEKPILLLARKNLYLHLQGHGHSGKLVLFAYHPQKLLAAGHFPIWDSLLWKDFLFSPLAMIY</sequence>
<name>A0A0P6WMT3_9CHLR</name>
<gene>
    <name evidence="1" type="ORF">ADN00_18950</name>
</gene>
<dbReference type="AlphaFoldDB" id="A0A0P6WMT3"/>
<evidence type="ECO:0000313" key="2">
    <source>
        <dbReference type="Proteomes" id="UP000050417"/>
    </source>
</evidence>
<proteinExistence type="predicted"/>